<dbReference type="Proteomes" id="UP000053890">
    <property type="component" value="Unassembled WGS sequence"/>
</dbReference>
<evidence type="ECO:0000313" key="2">
    <source>
        <dbReference type="Proteomes" id="UP000053890"/>
    </source>
</evidence>
<protein>
    <recommendedName>
        <fullName evidence="3">F-box domain-containing protein</fullName>
    </recommendedName>
</protein>
<dbReference type="EMBL" id="KQ474082">
    <property type="protein sequence ID" value="KPV73502.1"/>
    <property type="molecule type" value="Genomic_DNA"/>
</dbReference>
<evidence type="ECO:0000313" key="1">
    <source>
        <dbReference type="EMBL" id="KPV73502.1"/>
    </source>
</evidence>
<name>A0A0P9FCS0_RHOGW</name>
<evidence type="ECO:0008006" key="3">
    <source>
        <dbReference type="Google" id="ProtNLM"/>
    </source>
</evidence>
<reference evidence="1 2" key="1">
    <citation type="journal article" date="2015" name="Front. Microbiol.">
        <title>Genome sequence of the plant growth promoting endophytic yeast Rhodotorula graminis WP1.</title>
        <authorList>
            <person name="Firrincieli A."/>
            <person name="Otillar R."/>
            <person name="Salamov A."/>
            <person name="Schmutz J."/>
            <person name="Khan Z."/>
            <person name="Redman R.S."/>
            <person name="Fleck N.D."/>
            <person name="Lindquist E."/>
            <person name="Grigoriev I.V."/>
            <person name="Doty S.L."/>
        </authorList>
    </citation>
    <scope>NUCLEOTIDE SEQUENCE [LARGE SCALE GENOMIC DNA]</scope>
    <source>
        <strain evidence="1 2">WP1</strain>
    </source>
</reference>
<proteinExistence type="predicted"/>
<accession>A0A0P9FCS0</accession>
<dbReference type="GeneID" id="28975060"/>
<organism evidence="1 2">
    <name type="scientific">Rhodotorula graminis (strain WP1)</name>
    <dbReference type="NCBI Taxonomy" id="578459"/>
    <lineage>
        <taxon>Eukaryota</taxon>
        <taxon>Fungi</taxon>
        <taxon>Dikarya</taxon>
        <taxon>Basidiomycota</taxon>
        <taxon>Pucciniomycotina</taxon>
        <taxon>Microbotryomycetes</taxon>
        <taxon>Sporidiobolales</taxon>
        <taxon>Sporidiobolaceae</taxon>
        <taxon>Rhodotorula</taxon>
    </lineage>
</organism>
<dbReference type="RefSeq" id="XP_018269551.1">
    <property type="nucleotide sequence ID" value="XM_018414612.1"/>
</dbReference>
<keyword evidence="2" id="KW-1185">Reference proteome</keyword>
<dbReference type="OrthoDB" id="3247499at2759"/>
<sequence>MQANPSTTALAAASDPALPARAPRRLPDELIVMVVEQTRDWDYESNAALCRLAKRFQAPAERILYEHVGLDNAPSERERDIVSALHTLVHYPRFRPYVKSVLLSINGATIADVAPEVLNVLCHLPNVEHVKISVASTCPSALPLLLLQPTCRLRSFETRYWSATMLQWVRDYPHAFAILEELSSEDASALVAAQACPAVKRLAISMVDHEDARWWASAAASVEDRLTSLTLAVESHDLLHFVRDFSGFRRLEELVLYLVYHPHPEQVASAIEVIVEVLRSLPRSSGVTSLELSVTVDVERPTGASSSSLPVEVTDILLSLPPKLHTLILNTNAIRPVDLATYLLSSLRPPALRTLRVGGELGTGLRALIDDADGVHGALAGELERAGIEVEVRGWWR</sequence>
<gene>
    <name evidence="1" type="ORF">RHOBADRAFT_45465</name>
</gene>
<dbReference type="AlphaFoldDB" id="A0A0P9FCS0"/>